<accession>A0A2X2DGC0</accession>
<proteinExistence type="predicted"/>
<sequence>MLKRLEHAGKKNHFDIVQSHERIAGCDIFRAGDGVHRRWLLQRQKILPRWKGRWLFYDRYHRYVMNAEQQMYADPALKQVICNSQMVKKEIIADFGLSADKISVIYNAIDHNVFVPATNSQKTALKNTV</sequence>
<protein>
    <submittedName>
        <fullName evidence="2">Lipopolysaccharide core biosynthesis glycosyl transferase</fullName>
    </submittedName>
</protein>
<dbReference type="Gene3D" id="3.40.50.2000">
    <property type="entry name" value="Glycogen Phosphorylase B"/>
    <property type="match status" value="1"/>
</dbReference>
<feature type="domain" description="Glycosyltransferase subfamily 4-like N-terminal" evidence="1">
    <location>
        <begin position="4"/>
        <end position="112"/>
    </location>
</feature>
<name>A0A2X2DGC0_PROMI</name>
<dbReference type="Pfam" id="PF13439">
    <property type="entry name" value="Glyco_transf_4"/>
    <property type="match status" value="1"/>
</dbReference>
<dbReference type="InterPro" id="IPR028098">
    <property type="entry name" value="Glyco_trans_4-like_N"/>
</dbReference>
<dbReference type="SUPFAM" id="SSF53756">
    <property type="entry name" value="UDP-Glycosyltransferase/glycogen phosphorylase"/>
    <property type="match status" value="1"/>
</dbReference>
<evidence type="ECO:0000313" key="3">
    <source>
        <dbReference type="Proteomes" id="UP000251485"/>
    </source>
</evidence>
<dbReference type="GO" id="GO:0016757">
    <property type="term" value="F:glycosyltransferase activity"/>
    <property type="evidence" value="ECO:0007669"/>
    <property type="project" value="UniProtKB-ARBA"/>
</dbReference>
<organism evidence="2 3">
    <name type="scientific">Proteus mirabilis</name>
    <dbReference type="NCBI Taxonomy" id="584"/>
    <lineage>
        <taxon>Bacteria</taxon>
        <taxon>Pseudomonadati</taxon>
        <taxon>Pseudomonadota</taxon>
        <taxon>Gammaproteobacteria</taxon>
        <taxon>Enterobacterales</taxon>
        <taxon>Morganellaceae</taxon>
        <taxon>Proteus</taxon>
    </lineage>
</organism>
<gene>
    <name evidence="2" type="primary">wabG_2</name>
    <name evidence="2" type="ORF">NCTC10975_01109</name>
</gene>
<evidence type="ECO:0000259" key="1">
    <source>
        <dbReference type="Pfam" id="PF13439"/>
    </source>
</evidence>
<keyword evidence="2" id="KW-0808">Transferase</keyword>
<dbReference type="AlphaFoldDB" id="A0A2X2DGC0"/>
<reference evidence="2 3" key="1">
    <citation type="submission" date="2018-06" db="EMBL/GenBank/DDBJ databases">
        <authorList>
            <consortium name="Pathogen Informatics"/>
            <person name="Doyle S."/>
        </authorList>
    </citation>
    <scope>NUCLEOTIDE SEQUENCE [LARGE SCALE GENOMIC DNA]</scope>
    <source>
        <strain evidence="2 3">NCTC10975</strain>
    </source>
</reference>
<evidence type="ECO:0000313" key="2">
    <source>
        <dbReference type="EMBL" id="SPY94759.1"/>
    </source>
</evidence>
<dbReference type="EMBL" id="UAUE01000005">
    <property type="protein sequence ID" value="SPY94759.1"/>
    <property type="molecule type" value="Genomic_DNA"/>
</dbReference>
<dbReference type="Proteomes" id="UP000251485">
    <property type="component" value="Unassembled WGS sequence"/>
</dbReference>